<dbReference type="EMBL" id="JAENIM010000044">
    <property type="protein sequence ID" value="MBK1792324.1"/>
    <property type="molecule type" value="Genomic_DNA"/>
</dbReference>
<dbReference type="Pfam" id="PF13557">
    <property type="entry name" value="Phenol_MetA_deg"/>
    <property type="match status" value="1"/>
</dbReference>
<sequence length="291" mass="32700">MVTSWCAAQELVPRRWSHLPINKNFGGVGYVYTEADIYLDPVLLAEDVTMNRNSMAISYIRSFELLGKSARVDFTQAYHDVRWQGLVDGQPTTVRRNGLGDTALRMAVNLYGAPPLEGMAYKKYRESVYDCETVVACGLAVHLPTGHYNEDRLMNIGSNRFTFRPQLGIVHQRGPWSFETTGSLWFYSDNDDFWNGNELESDPLFAVQGHVVYTFKPGLWTSVSCGYGYGSEATVNGIEKNNTGKNMLWAWSVGYSLTRELGVKCAYVGSETLTEHGFDSHSFAVSLSYVW</sequence>
<comment type="caution">
    <text evidence="1">The sequence shown here is derived from an EMBL/GenBank/DDBJ whole genome shotgun (WGS) entry which is preliminary data.</text>
</comment>
<dbReference type="AlphaFoldDB" id="A0A8J7MEA4"/>
<dbReference type="SUPFAM" id="SSF56925">
    <property type="entry name" value="OMPA-like"/>
    <property type="match status" value="1"/>
</dbReference>
<dbReference type="InterPro" id="IPR011250">
    <property type="entry name" value="OMP/PagP_B-barrel"/>
</dbReference>
<protein>
    <submittedName>
        <fullName evidence="1">Transporter</fullName>
    </submittedName>
</protein>
<evidence type="ECO:0000313" key="2">
    <source>
        <dbReference type="Proteomes" id="UP000624703"/>
    </source>
</evidence>
<gene>
    <name evidence="1" type="ORF">JIN82_14265</name>
</gene>
<evidence type="ECO:0000313" key="1">
    <source>
        <dbReference type="EMBL" id="MBK1792324.1"/>
    </source>
</evidence>
<proteinExistence type="predicted"/>
<name>A0A8J7MEA4_9BACT</name>
<accession>A0A8J7MEA4</accession>
<organism evidence="1 2">
    <name type="scientific">Persicirhabdus sediminis</name>
    <dbReference type="NCBI Taxonomy" id="454144"/>
    <lineage>
        <taxon>Bacteria</taxon>
        <taxon>Pseudomonadati</taxon>
        <taxon>Verrucomicrobiota</taxon>
        <taxon>Verrucomicrobiia</taxon>
        <taxon>Verrucomicrobiales</taxon>
        <taxon>Verrucomicrobiaceae</taxon>
        <taxon>Persicirhabdus</taxon>
    </lineage>
</organism>
<dbReference type="Proteomes" id="UP000624703">
    <property type="component" value="Unassembled WGS sequence"/>
</dbReference>
<reference evidence="1" key="1">
    <citation type="submission" date="2021-01" db="EMBL/GenBank/DDBJ databases">
        <title>Modified the classification status of verrucomicrobia.</title>
        <authorList>
            <person name="Feng X."/>
        </authorList>
    </citation>
    <scope>NUCLEOTIDE SEQUENCE</scope>
    <source>
        <strain evidence="1">_KCTC 22039</strain>
    </source>
</reference>
<keyword evidence="2" id="KW-1185">Reference proteome</keyword>
<dbReference type="InterPro" id="IPR025737">
    <property type="entry name" value="FApF"/>
</dbReference>